<reference evidence="1" key="1">
    <citation type="submission" date="2021-05" db="EMBL/GenBank/DDBJ databases">
        <authorList>
            <person name="Pietrasiak N."/>
            <person name="Ward R."/>
            <person name="Stajich J.E."/>
            <person name="Kurbessoian T."/>
        </authorList>
    </citation>
    <scope>NUCLEOTIDE SEQUENCE</scope>
    <source>
        <strain evidence="1">CPER-KK1</strain>
    </source>
</reference>
<reference evidence="1" key="2">
    <citation type="journal article" date="2022" name="Microbiol. Resour. Announc.">
        <title>Metagenome Sequencing to Explore Phylogenomics of Terrestrial Cyanobacteria.</title>
        <authorList>
            <person name="Ward R.D."/>
            <person name="Stajich J.E."/>
            <person name="Johansen J.R."/>
            <person name="Huntemann M."/>
            <person name="Clum A."/>
            <person name="Foster B."/>
            <person name="Foster B."/>
            <person name="Roux S."/>
            <person name="Palaniappan K."/>
            <person name="Varghese N."/>
            <person name="Mukherjee S."/>
            <person name="Reddy T.B.K."/>
            <person name="Daum C."/>
            <person name="Copeland A."/>
            <person name="Chen I.A."/>
            <person name="Ivanova N.N."/>
            <person name="Kyrpides N.C."/>
            <person name="Shapiro N."/>
            <person name="Eloe-Fadrosh E.A."/>
            <person name="Pietrasiak N."/>
        </authorList>
    </citation>
    <scope>NUCLEOTIDE SEQUENCE</scope>
    <source>
        <strain evidence="1">CPER-KK1</strain>
    </source>
</reference>
<gene>
    <name evidence="1" type="ORF">KME25_04305</name>
</gene>
<comment type="caution">
    <text evidence="1">The sequence shown here is derived from an EMBL/GenBank/DDBJ whole genome shotgun (WGS) entry which is preliminary data.</text>
</comment>
<name>A0A951U8E1_9CYAN</name>
<sequence length="63" mass="6830">MSSVLVGLNRLELLAGNLSSGWTFRLFALIAGKSDRPQLLAQSLLQGRVAKCDRPISITTTFP</sequence>
<dbReference type="Proteomes" id="UP000753908">
    <property type="component" value="Unassembled WGS sequence"/>
</dbReference>
<dbReference type="AlphaFoldDB" id="A0A951U8E1"/>
<protein>
    <submittedName>
        <fullName evidence="1">Uncharacterized protein</fullName>
    </submittedName>
</protein>
<dbReference type="EMBL" id="JAHHIF010000004">
    <property type="protein sequence ID" value="MBW4543660.1"/>
    <property type="molecule type" value="Genomic_DNA"/>
</dbReference>
<accession>A0A951U8E1</accession>
<evidence type="ECO:0000313" key="1">
    <source>
        <dbReference type="EMBL" id="MBW4543660.1"/>
    </source>
</evidence>
<organism evidence="1 2">
    <name type="scientific">Symplocastrum torsivum CPER-KK1</name>
    <dbReference type="NCBI Taxonomy" id="450513"/>
    <lineage>
        <taxon>Bacteria</taxon>
        <taxon>Bacillati</taxon>
        <taxon>Cyanobacteriota</taxon>
        <taxon>Cyanophyceae</taxon>
        <taxon>Oscillatoriophycideae</taxon>
        <taxon>Oscillatoriales</taxon>
        <taxon>Microcoleaceae</taxon>
        <taxon>Symplocastrum</taxon>
    </lineage>
</organism>
<proteinExistence type="predicted"/>
<evidence type="ECO:0000313" key="2">
    <source>
        <dbReference type="Proteomes" id="UP000753908"/>
    </source>
</evidence>